<dbReference type="Pfam" id="PF11887">
    <property type="entry name" value="Mce4_CUP1"/>
    <property type="match status" value="1"/>
</dbReference>
<organism evidence="4 5">
    <name type="scientific">Allosaccharopolyspora coralli</name>
    <dbReference type="NCBI Taxonomy" id="2665642"/>
    <lineage>
        <taxon>Bacteria</taxon>
        <taxon>Bacillati</taxon>
        <taxon>Actinomycetota</taxon>
        <taxon>Actinomycetes</taxon>
        <taxon>Pseudonocardiales</taxon>
        <taxon>Pseudonocardiaceae</taxon>
        <taxon>Allosaccharopolyspora</taxon>
    </lineage>
</organism>
<dbReference type="NCBIfam" id="TIGR00996">
    <property type="entry name" value="Mtu_fam_mce"/>
    <property type="match status" value="1"/>
</dbReference>
<keyword evidence="1" id="KW-0732">Signal</keyword>
<keyword evidence="5" id="KW-1185">Reference proteome</keyword>
<evidence type="ECO:0000259" key="3">
    <source>
        <dbReference type="Pfam" id="PF11887"/>
    </source>
</evidence>
<name>A0A5Q3Q6R4_9PSEU</name>
<feature type="domain" description="Mce/MlaD" evidence="2">
    <location>
        <begin position="37"/>
        <end position="111"/>
    </location>
</feature>
<sequence length="344" mass="37159">MRGFRTTAAKMALFSVITLLLTTVLAMTVANSTSQNTVNYTAEFADASGLGEGDDVRINGVKVGKVIALDLSEKAQAQVTFEVAAGRELGRDASATVKYRNIAGQRYLALDAVVHAPNAVLAPEGVIPAERTRPALDLTELFNGFKPLFQALSPEDVNKLSFELIQVLQGEGGTMEGLLERTASLTSTIAKKDEVIGQVIDNLNQVMGTVSARGPQLSELLDSLQQLVTGLAEQREPIGDAVTALDELTNTTGDLVQEARPPLRRDITALNNLAGVLDKGIPKLEHDLRTLPYRLNSLTRTVSYGSWFNFYLCQMQGNVGSRELEINLPLNPIPPAEVSERCKV</sequence>
<protein>
    <submittedName>
        <fullName evidence="4">MCE family protein</fullName>
    </submittedName>
</protein>
<dbReference type="KEGG" id="sace:GIY23_13200"/>
<dbReference type="PANTHER" id="PTHR33371:SF17">
    <property type="entry name" value="MCE-FAMILY PROTEIN MCE1B"/>
    <property type="match status" value="1"/>
</dbReference>
<dbReference type="EMBL" id="CP045929">
    <property type="protein sequence ID" value="QGK70351.1"/>
    <property type="molecule type" value="Genomic_DNA"/>
</dbReference>
<evidence type="ECO:0000256" key="1">
    <source>
        <dbReference type="SAM" id="SignalP"/>
    </source>
</evidence>
<dbReference type="Pfam" id="PF02470">
    <property type="entry name" value="MlaD"/>
    <property type="match status" value="1"/>
</dbReference>
<evidence type="ECO:0000259" key="2">
    <source>
        <dbReference type="Pfam" id="PF02470"/>
    </source>
</evidence>
<dbReference type="InterPro" id="IPR052336">
    <property type="entry name" value="MlaD_Phospholipid_Transporter"/>
</dbReference>
<dbReference type="AlphaFoldDB" id="A0A5Q3Q6R4"/>
<dbReference type="Proteomes" id="UP000371041">
    <property type="component" value="Chromosome"/>
</dbReference>
<dbReference type="GO" id="GO:0005576">
    <property type="term" value="C:extracellular region"/>
    <property type="evidence" value="ECO:0007669"/>
    <property type="project" value="TreeGrafter"/>
</dbReference>
<feature type="chain" id="PRO_5024421790" evidence="1">
    <location>
        <begin position="27"/>
        <end position="344"/>
    </location>
</feature>
<dbReference type="RefSeq" id="WP_154076935.1">
    <property type="nucleotide sequence ID" value="NZ_CP045929.1"/>
</dbReference>
<dbReference type="GO" id="GO:0051701">
    <property type="term" value="P:biological process involved in interaction with host"/>
    <property type="evidence" value="ECO:0007669"/>
    <property type="project" value="TreeGrafter"/>
</dbReference>
<dbReference type="InterPro" id="IPR003399">
    <property type="entry name" value="Mce/MlaD"/>
</dbReference>
<feature type="signal peptide" evidence="1">
    <location>
        <begin position="1"/>
        <end position="26"/>
    </location>
</feature>
<dbReference type="InterPro" id="IPR024516">
    <property type="entry name" value="Mce_C"/>
</dbReference>
<proteinExistence type="predicted"/>
<evidence type="ECO:0000313" key="4">
    <source>
        <dbReference type="EMBL" id="QGK70351.1"/>
    </source>
</evidence>
<gene>
    <name evidence="4" type="ORF">GIY23_13200</name>
</gene>
<reference evidence="5" key="1">
    <citation type="submission" date="2019-11" db="EMBL/GenBank/DDBJ databases">
        <title>The complete genome sequence of Saccharopolyspora sp. E2A.</title>
        <authorList>
            <person name="Zhang G."/>
        </authorList>
    </citation>
    <scope>NUCLEOTIDE SEQUENCE [LARGE SCALE GENOMIC DNA]</scope>
    <source>
        <strain evidence="5">E2A</strain>
    </source>
</reference>
<dbReference type="InterPro" id="IPR005693">
    <property type="entry name" value="Mce"/>
</dbReference>
<evidence type="ECO:0000313" key="5">
    <source>
        <dbReference type="Proteomes" id="UP000371041"/>
    </source>
</evidence>
<accession>A0A5Q3Q6R4</accession>
<feature type="domain" description="Mammalian cell entry C-terminal" evidence="3">
    <location>
        <begin position="120"/>
        <end position="301"/>
    </location>
</feature>
<dbReference type="PANTHER" id="PTHR33371">
    <property type="entry name" value="INTERMEMBRANE PHOSPHOLIPID TRANSPORT SYSTEM BINDING PROTEIN MLAD-RELATED"/>
    <property type="match status" value="1"/>
</dbReference>